<evidence type="ECO:0000259" key="4">
    <source>
        <dbReference type="PROSITE" id="PS51767"/>
    </source>
</evidence>
<dbReference type="EMBL" id="JARIHO010000074">
    <property type="protein sequence ID" value="KAJ7311726.1"/>
    <property type="molecule type" value="Genomic_DNA"/>
</dbReference>
<dbReference type="PRINTS" id="PR00792">
    <property type="entry name" value="PEPSIN"/>
</dbReference>
<comment type="similarity">
    <text evidence="1">Belongs to the peptidase A1 family.</text>
</comment>
<dbReference type="Gene3D" id="2.40.70.10">
    <property type="entry name" value="Acid Proteases"/>
    <property type="match status" value="2"/>
</dbReference>
<evidence type="ECO:0000256" key="2">
    <source>
        <dbReference type="SAM" id="Phobius"/>
    </source>
</evidence>
<name>A0AAD6Z8Y4_9AGAR</name>
<keyword evidence="2" id="KW-1133">Transmembrane helix</keyword>
<dbReference type="AlphaFoldDB" id="A0AAD6Z8Y4"/>
<evidence type="ECO:0000313" key="5">
    <source>
        <dbReference type="EMBL" id="KAJ7311726.1"/>
    </source>
</evidence>
<keyword evidence="2" id="KW-0812">Transmembrane</keyword>
<dbReference type="PANTHER" id="PTHR47966">
    <property type="entry name" value="BETA-SITE APP-CLEAVING ENZYME, ISOFORM A-RELATED"/>
    <property type="match status" value="1"/>
</dbReference>
<dbReference type="InterPro" id="IPR034164">
    <property type="entry name" value="Pepsin-like_dom"/>
</dbReference>
<gene>
    <name evidence="5" type="ORF">DFH08DRAFT_449838</name>
</gene>
<dbReference type="Proteomes" id="UP001218218">
    <property type="component" value="Unassembled WGS sequence"/>
</dbReference>
<accession>A0AAD6Z8Y4</accession>
<dbReference type="SUPFAM" id="SSF50630">
    <property type="entry name" value="Acid proteases"/>
    <property type="match status" value="1"/>
</dbReference>
<keyword evidence="3" id="KW-0732">Signal</keyword>
<organism evidence="5 6">
    <name type="scientific">Mycena albidolilacea</name>
    <dbReference type="NCBI Taxonomy" id="1033008"/>
    <lineage>
        <taxon>Eukaryota</taxon>
        <taxon>Fungi</taxon>
        <taxon>Dikarya</taxon>
        <taxon>Basidiomycota</taxon>
        <taxon>Agaricomycotina</taxon>
        <taxon>Agaricomycetes</taxon>
        <taxon>Agaricomycetidae</taxon>
        <taxon>Agaricales</taxon>
        <taxon>Marasmiineae</taxon>
        <taxon>Mycenaceae</taxon>
        <taxon>Mycena</taxon>
    </lineage>
</organism>
<evidence type="ECO:0000313" key="6">
    <source>
        <dbReference type="Proteomes" id="UP001218218"/>
    </source>
</evidence>
<keyword evidence="5" id="KW-0645">Protease</keyword>
<dbReference type="InterPro" id="IPR021109">
    <property type="entry name" value="Peptidase_aspartic_dom_sf"/>
</dbReference>
<keyword evidence="2" id="KW-0472">Membrane</keyword>
<dbReference type="GO" id="GO:0004190">
    <property type="term" value="F:aspartic-type endopeptidase activity"/>
    <property type="evidence" value="ECO:0007669"/>
    <property type="project" value="InterPro"/>
</dbReference>
<feature type="domain" description="Peptidase A1" evidence="4">
    <location>
        <begin position="73"/>
        <end position="401"/>
    </location>
</feature>
<sequence length="468" mass="49987">MRLLPHPTTSLPVLLLLFAATDFCAAAAEPIHVPISLGRRGSATVENRRYTRNLPNQRRATVPIGSDELDAYYYFTLSLGTPPQQFNFQIDLGSPYSWVANASCASLGCEDILHRYDPSSSSSVTQISTGNSIQYRPVNVSGNFVKDAVRLTPYTVPSQFFLAANKVSADVESWTSSGIIGLAYQKTTQGPSFPMSLFVDSNGQLASAEMSFWVNRMNTVDYDENPVGGAFTFGGTNTSLYQGAIEYLPTTAPSNTTWNLDVKEIIVQGTTVQITPASAAFSFLSLNISGPASDVAAIWAAVPDAVPSTTHSGYYEFPCTTNVNVSVSFGGLSWNINPVDMNIGAVKPGSSNCLGAIYALNSSSSSNTTQTNGTTSWVFGTAFMKNVYSVFQPTPFSIGFAELSSQASSSNNHSSHSTPLKTIVGAVVGGVVLLAICGGLGRRRHTRSVVVRPPEFAVVTEQRLVRIG</sequence>
<feature type="chain" id="PRO_5041949047" evidence="3">
    <location>
        <begin position="27"/>
        <end position="468"/>
    </location>
</feature>
<dbReference type="GO" id="GO:0006508">
    <property type="term" value="P:proteolysis"/>
    <property type="evidence" value="ECO:0007669"/>
    <property type="project" value="UniProtKB-KW"/>
</dbReference>
<keyword evidence="5" id="KW-0378">Hydrolase</keyword>
<evidence type="ECO:0000256" key="1">
    <source>
        <dbReference type="ARBA" id="ARBA00007447"/>
    </source>
</evidence>
<comment type="caution">
    <text evidence="5">The sequence shown here is derived from an EMBL/GenBank/DDBJ whole genome shotgun (WGS) entry which is preliminary data.</text>
</comment>
<evidence type="ECO:0000256" key="3">
    <source>
        <dbReference type="SAM" id="SignalP"/>
    </source>
</evidence>
<proteinExistence type="inferred from homology"/>
<keyword evidence="6" id="KW-1185">Reference proteome</keyword>
<dbReference type="InterPro" id="IPR033121">
    <property type="entry name" value="PEPTIDASE_A1"/>
</dbReference>
<protein>
    <submittedName>
        <fullName evidence="5">Aspartyl protease</fullName>
    </submittedName>
</protein>
<dbReference type="Pfam" id="PF00026">
    <property type="entry name" value="Asp"/>
    <property type="match status" value="1"/>
</dbReference>
<feature type="signal peptide" evidence="3">
    <location>
        <begin position="1"/>
        <end position="26"/>
    </location>
</feature>
<feature type="transmembrane region" description="Helical" evidence="2">
    <location>
        <begin position="423"/>
        <end position="441"/>
    </location>
</feature>
<reference evidence="5" key="1">
    <citation type="submission" date="2023-03" db="EMBL/GenBank/DDBJ databases">
        <title>Massive genome expansion in bonnet fungi (Mycena s.s.) driven by repeated elements and novel gene families across ecological guilds.</title>
        <authorList>
            <consortium name="Lawrence Berkeley National Laboratory"/>
            <person name="Harder C.B."/>
            <person name="Miyauchi S."/>
            <person name="Viragh M."/>
            <person name="Kuo A."/>
            <person name="Thoen E."/>
            <person name="Andreopoulos B."/>
            <person name="Lu D."/>
            <person name="Skrede I."/>
            <person name="Drula E."/>
            <person name="Henrissat B."/>
            <person name="Morin E."/>
            <person name="Kohler A."/>
            <person name="Barry K."/>
            <person name="LaButti K."/>
            <person name="Morin E."/>
            <person name="Salamov A."/>
            <person name="Lipzen A."/>
            <person name="Mereny Z."/>
            <person name="Hegedus B."/>
            <person name="Baldrian P."/>
            <person name="Stursova M."/>
            <person name="Weitz H."/>
            <person name="Taylor A."/>
            <person name="Grigoriev I.V."/>
            <person name="Nagy L.G."/>
            <person name="Martin F."/>
            <person name="Kauserud H."/>
        </authorList>
    </citation>
    <scope>NUCLEOTIDE SEQUENCE</scope>
    <source>
        <strain evidence="5">CBHHK002</strain>
    </source>
</reference>
<dbReference type="PROSITE" id="PS51767">
    <property type="entry name" value="PEPTIDASE_A1"/>
    <property type="match status" value="1"/>
</dbReference>
<dbReference type="InterPro" id="IPR001461">
    <property type="entry name" value="Aspartic_peptidase_A1"/>
</dbReference>
<dbReference type="CDD" id="cd05471">
    <property type="entry name" value="pepsin_like"/>
    <property type="match status" value="1"/>
</dbReference>
<dbReference type="PANTHER" id="PTHR47966:SF51">
    <property type="entry name" value="BETA-SITE APP-CLEAVING ENZYME, ISOFORM A-RELATED"/>
    <property type="match status" value="1"/>
</dbReference>